<organism evidence="16 17">
    <name type="scientific">Gopherus evgoodei</name>
    <name type="common">Goodes thornscrub tortoise</name>
    <dbReference type="NCBI Taxonomy" id="1825980"/>
    <lineage>
        <taxon>Eukaryota</taxon>
        <taxon>Metazoa</taxon>
        <taxon>Chordata</taxon>
        <taxon>Craniata</taxon>
        <taxon>Vertebrata</taxon>
        <taxon>Euteleostomi</taxon>
        <taxon>Archelosauria</taxon>
        <taxon>Testudinata</taxon>
        <taxon>Testudines</taxon>
        <taxon>Cryptodira</taxon>
        <taxon>Durocryptodira</taxon>
        <taxon>Testudinoidea</taxon>
        <taxon>Testudinidae</taxon>
        <taxon>Gopherus</taxon>
    </lineage>
</organism>
<keyword evidence="7" id="KW-0732">Signal</keyword>
<evidence type="ECO:0000256" key="7">
    <source>
        <dbReference type="ARBA" id="ARBA00022729"/>
    </source>
</evidence>
<evidence type="ECO:0000256" key="6">
    <source>
        <dbReference type="ARBA" id="ARBA00022692"/>
    </source>
</evidence>
<dbReference type="Ensembl" id="ENSGEVT00005018368.1">
    <property type="protein sequence ID" value="ENSGEVP00005017483.1"/>
    <property type="gene ID" value="ENSGEVG00005012406.1"/>
</dbReference>
<keyword evidence="5" id="KW-0597">Phosphoprotein</keyword>
<dbReference type="PROSITE" id="PS50835">
    <property type="entry name" value="IG_LIKE"/>
    <property type="match status" value="1"/>
</dbReference>
<dbReference type="Proteomes" id="UP000694390">
    <property type="component" value="Chromosome 24"/>
</dbReference>
<feature type="domain" description="Ig-like" evidence="15">
    <location>
        <begin position="21"/>
        <end position="105"/>
    </location>
</feature>
<keyword evidence="8" id="KW-0677">Repeat</keyword>
<evidence type="ECO:0000313" key="17">
    <source>
        <dbReference type="Proteomes" id="UP000694390"/>
    </source>
</evidence>
<dbReference type="SMART" id="SM00406">
    <property type="entry name" value="IGv"/>
    <property type="match status" value="1"/>
</dbReference>
<keyword evidence="10" id="KW-1133">Transmembrane helix</keyword>
<keyword evidence="6" id="KW-0812">Transmembrane</keyword>
<dbReference type="SUPFAM" id="SSF48726">
    <property type="entry name" value="Immunoglobulin"/>
    <property type="match status" value="1"/>
</dbReference>
<evidence type="ECO:0000256" key="9">
    <source>
        <dbReference type="ARBA" id="ARBA00022949"/>
    </source>
</evidence>
<dbReference type="GO" id="GO:0050892">
    <property type="term" value="P:intestinal absorption"/>
    <property type="evidence" value="ECO:0007669"/>
    <property type="project" value="TreeGrafter"/>
</dbReference>
<evidence type="ECO:0000256" key="1">
    <source>
        <dbReference type="ARBA" id="ARBA00004251"/>
    </source>
</evidence>
<dbReference type="InterPro" id="IPR003599">
    <property type="entry name" value="Ig_sub"/>
</dbReference>
<evidence type="ECO:0000256" key="5">
    <source>
        <dbReference type="ARBA" id="ARBA00022553"/>
    </source>
</evidence>
<dbReference type="OrthoDB" id="10031887at2759"/>
<reference evidence="16" key="3">
    <citation type="submission" date="2025-09" db="UniProtKB">
        <authorList>
            <consortium name="Ensembl"/>
        </authorList>
    </citation>
    <scope>IDENTIFICATION</scope>
</reference>
<keyword evidence="3" id="KW-0796">Tight junction</keyword>
<dbReference type="GO" id="GO:0005923">
    <property type="term" value="C:bicellular tight junction"/>
    <property type="evidence" value="ECO:0007669"/>
    <property type="project" value="UniProtKB-SubCell"/>
</dbReference>
<evidence type="ECO:0000256" key="2">
    <source>
        <dbReference type="ARBA" id="ARBA00004435"/>
    </source>
</evidence>
<keyword evidence="9" id="KW-0965">Cell junction</keyword>
<dbReference type="InterPro" id="IPR036179">
    <property type="entry name" value="Ig-like_dom_sf"/>
</dbReference>
<keyword evidence="17" id="KW-1185">Reference proteome</keyword>
<dbReference type="InterPro" id="IPR042456">
    <property type="entry name" value="F11R"/>
</dbReference>
<dbReference type="GeneTree" id="ENSGT00940000159186"/>
<reference evidence="16" key="1">
    <citation type="submission" date="2019-06" db="EMBL/GenBank/DDBJ databases">
        <title>G10K-VGP Goodes thornscrub tortoise genome, primary haplotype.</title>
        <authorList>
            <person name="Murphy B."/>
            <person name="Edwards T."/>
            <person name="Rhie A."/>
            <person name="Koren S."/>
            <person name="Phillippy A."/>
            <person name="Fedrigo O."/>
            <person name="Haase B."/>
            <person name="Mountcastle J."/>
            <person name="Lewin H."/>
            <person name="Damas J."/>
            <person name="Howe K."/>
            <person name="Formenti G."/>
            <person name="Myers G."/>
            <person name="Durbin R."/>
            <person name="Jarvis E.D."/>
        </authorList>
    </citation>
    <scope>NUCLEOTIDE SEQUENCE [LARGE SCALE GENOMIC DNA]</scope>
</reference>
<dbReference type="PANTHER" id="PTHR45113">
    <property type="entry name" value="JUNCTIONAL ADHESION MOLECULE A"/>
    <property type="match status" value="1"/>
</dbReference>
<dbReference type="PANTHER" id="PTHR45113:SF1">
    <property type="entry name" value="JUNCTIONAL ADHESION MOLECULE A"/>
    <property type="match status" value="1"/>
</dbReference>
<sequence>FCTQEPFSIWYFPPENVLVQIEIPCAAYASQSGTARIEWKFEKGSSIALVYYDGKFTDPYKDRAEFTPTGIHFTSVTRKDTGKYICEVLWTRSGGSGQLRKSEVDLIVQGTNVILDISPHVHLPFMLNAGHLILSPCSSYSHGSPPPTCQYYRDNVLMTSNPNVNKKFRNSCYAINTKTGVLMNEPVTSFDMRDYFCEAQNNVGTTQKSEAIHLEASKEIGTCRVCMWVGGCVRTSALGSSEVTCKLTIASAVTGPSLVSCSYSLYWLR</sequence>
<evidence type="ECO:0000256" key="4">
    <source>
        <dbReference type="ARBA" id="ARBA00022475"/>
    </source>
</evidence>
<dbReference type="GO" id="GO:0090559">
    <property type="term" value="P:regulation of membrane permeability"/>
    <property type="evidence" value="ECO:0007669"/>
    <property type="project" value="TreeGrafter"/>
</dbReference>
<reference evidence="16" key="2">
    <citation type="submission" date="2025-08" db="UniProtKB">
        <authorList>
            <consortium name="Ensembl"/>
        </authorList>
    </citation>
    <scope>IDENTIFICATION</scope>
</reference>
<evidence type="ECO:0000256" key="10">
    <source>
        <dbReference type="ARBA" id="ARBA00022989"/>
    </source>
</evidence>
<evidence type="ECO:0000256" key="12">
    <source>
        <dbReference type="ARBA" id="ARBA00023157"/>
    </source>
</evidence>
<keyword evidence="14" id="KW-0393">Immunoglobulin domain</keyword>
<evidence type="ECO:0000256" key="11">
    <source>
        <dbReference type="ARBA" id="ARBA00023136"/>
    </source>
</evidence>
<dbReference type="Pfam" id="PF00047">
    <property type="entry name" value="ig"/>
    <property type="match status" value="1"/>
</dbReference>
<keyword evidence="4" id="KW-1003">Cell membrane</keyword>
<keyword evidence="13" id="KW-0325">Glycoprotein</keyword>
<dbReference type="InterPro" id="IPR013151">
    <property type="entry name" value="Immunoglobulin_dom"/>
</dbReference>
<evidence type="ECO:0000313" key="16">
    <source>
        <dbReference type="Ensembl" id="ENSGEVP00005017483.1"/>
    </source>
</evidence>
<dbReference type="AlphaFoldDB" id="A0A8C4WLN9"/>
<comment type="subcellular location">
    <subcellularLocation>
        <location evidence="2">Cell junction</location>
        <location evidence="2">Tight junction</location>
    </subcellularLocation>
    <subcellularLocation>
        <location evidence="1">Cell membrane</location>
        <topology evidence="1">Single-pass type I membrane protein</topology>
    </subcellularLocation>
</comment>
<dbReference type="GO" id="GO:0005886">
    <property type="term" value="C:plasma membrane"/>
    <property type="evidence" value="ECO:0007669"/>
    <property type="project" value="UniProtKB-SubCell"/>
</dbReference>
<evidence type="ECO:0000256" key="8">
    <source>
        <dbReference type="ARBA" id="ARBA00022737"/>
    </source>
</evidence>
<keyword evidence="11" id="KW-0472">Membrane</keyword>
<dbReference type="InterPro" id="IPR013783">
    <property type="entry name" value="Ig-like_fold"/>
</dbReference>
<dbReference type="InterPro" id="IPR007110">
    <property type="entry name" value="Ig-like_dom"/>
</dbReference>
<accession>A0A8C4WLN9</accession>
<dbReference type="InterPro" id="IPR013106">
    <property type="entry name" value="Ig_V-set"/>
</dbReference>
<protein>
    <recommendedName>
        <fullName evidence="15">Ig-like domain-containing protein</fullName>
    </recommendedName>
</protein>
<evidence type="ECO:0000256" key="14">
    <source>
        <dbReference type="ARBA" id="ARBA00023319"/>
    </source>
</evidence>
<dbReference type="Gene3D" id="2.60.40.10">
    <property type="entry name" value="Immunoglobulins"/>
    <property type="match status" value="2"/>
</dbReference>
<name>A0A8C4WLN9_9SAUR</name>
<proteinExistence type="predicted"/>
<dbReference type="SMART" id="SM00409">
    <property type="entry name" value="IG"/>
    <property type="match status" value="1"/>
</dbReference>
<evidence type="ECO:0000256" key="3">
    <source>
        <dbReference type="ARBA" id="ARBA00022427"/>
    </source>
</evidence>
<dbReference type="GO" id="GO:0090557">
    <property type="term" value="P:establishment of endothelial intestinal barrier"/>
    <property type="evidence" value="ECO:0007669"/>
    <property type="project" value="TreeGrafter"/>
</dbReference>
<evidence type="ECO:0000256" key="13">
    <source>
        <dbReference type="ARBA" id="ARBA00023180"/>
    </source>
</evidence>
<evidence type="ECO:0000259" key="15">
    <source>
        <dbReference type="PROSITE" id="PS50835"/>
    </source>
</evidence>
<dbReference type="GO" id="GO:0007155">
    <property type="term" value="P:cell adhesion"/>
    <property type="evidence" value="ECO:0007669"/>
    <property type="project" value="InterPro"/>
</dbReference>
<keyword evidence="12" id="KW-1015">Disulfide bond</keyword>